<name>A0AAU7DRM4_9BACT</name>
<dbReference type="SMART" id="SM00345">
    <property type="entry name" value="HTH_GNTR"/>
    <property type="match status" value="1"/>
</dbReference>
<sequence>MQIALSKNSDVTLRQQIAEQIVFLITTGQIRAGEELPSVRALARQSKVHHNTVSEAYQELVRRGWLTRRRGAQLVVGTVSGAPLAKPHSLDELINQSIQRAREMGYTLQALRQRVLERLMAQPPDHFLIVEEEPGLRDIIQQEVVDSLGWRVEGCSLEHFVSEPSLAIGAQVLAANHIVEDLRELVPQSRPSIGLVYGEASEHVELIGKLQKPSLVAVVSVSGSLLRTARGLLAPAIGRKHTLNEVLVTKDEKVNLGTADLVFCDTITISKVRSRHKVHYRLIANACLEHLASSLGPR</sequence>
<evidence type="ECO:0000313" key="5">
    <source>
        <dbReference type="EMBL" id="XBH19974.1"/>
    </source>
</evidence>
<dbReference type="Pfam" id="PF00392">
    <property type="entry name" value="GntR"/>
    <property type="match status" value="1"/>
</dbReference>
<dbReference type="GO" id="GO:0003677">
    <property type="term" value="F:DNA binding"/>
    <property type="evidence" value="ECO:0007669"/>
    <property type="project" value="UniProtKB-KW"/>
</dbReference>
<dbReference type="RefSeq" id="WP_348265197.1">
    <property type="nucleotide sequence ID" value="NZ_CP121196.1"/>
</dbReference>
<dbReference type="InterPro" id="IPR000524">
    <property type="entry name" value="Tscrpt_reg_HTH_GntR"/>
</dbReference>
<dbReference type="CDD" id="cd07377">
    <property type="entry name" value="WHTH_GntR"/>
    <property type="match status" value="1"/>
</dbReference>
<dbReference type="AlphaFoldDB" id="A0AAU7DRM4"/>
<dbReference type="PROSITE" id="PS50949">
    <property type="entry name" value="HTH_GNTR"/>
    <property type="match status" value="1"/>
</dbReference>
<protein>
    <submittedName>
        <fullName evidence="5">GntR family transcriptional regulator</fullName>
    </submittedName>
</protein>
<dbReference type="InterPro" id="IPR036388">
    <property type="entry name" value="WH-like_DNA-bd_sf"/>
</dbReference>
<dbReference type="PANTHER" id="PTHR38445:SF7">
    <property type="entry name" value="GNTR-FAMILY TRANSCRIPTIONAL REGULATOR"/>
    <property type="match status" value="1"/>
</dbReference>
<accession>A0AAU7DRM4</accession>
<gene>
    <name evidence="5" type="ORF">P8935_11785</name>
</gene>
<dbReference type="Gene3D" id="1.10.10.10">
    <property type="entry name" value="Winged helix-like DNA-binding domain superfamily/Winged helix DNA-binding domain"/>
    <property type="match status" value="1"/>
</dbReference>
<organism evidence="5">
    <name type="scientific">Telmatobacter sp. DSM 110680</name>
    <dbReference type="NCBI Taxonomy" id="3036704"/>
    <lineage>
        <taxon>Bacteria</taxon>
        <taxon>Pseudomonadati</taxon>
        <taxon>Acidobacteriota</taxon>
        <taxon>Terriglobia</taxon>
        <taxon>Terriglobales</taxon>
        <taxon>Acidobacteriaceae</taxon>
        <taxon>Telmatobacter</taxon>
    </lineage>
</organism>
<keyword evidence="3" id="KW-0804">Transcription</keyword>
<evidence type="ECO:0000259" key="4">
    <source>
        <dbReference type="PROSITE" id="PS50949"/>
    </source>
</evidence>
<dbReference type="PANTHER" id="PTHR38445">
    <property type="entry name" value="HTH-TYPE TRANSCRIPTIONAL REPRESSOR YTRA"/>
    <property type="match status" value="1"/>
</dbReference>
<dbReference type="InterPro" id="IPR036390">
    <property type="entry name" value="WH_DNA-bd_sf"/>
</dbReference>
<dbReference type="SUPFAM" id="SSF46785">
    <property type="entry name" value="Winged helix' DNA-binding domain"/>
    <property type="match status" value="1"/>
</dbReference>
<proteinExistence type="predicted"/>
<dbReference type="GO" id="GO:0003700">
    <property type="term" value="F:DNA-binding transcription factor activity"/>
    <property type="evidence" value="ECO:0007669"/>
    <property type="project" value="InterPro"/>
</dbReference>
<evidence type="ECO:0000256" key="3">
    <source>
        <dbReference type="ARBA" id="ARBA00023163"/>
    </source>
</evidence>
<evidence type="ECO:0000256" key="2">
    <source>
        <dbReference type="ARBA" id="ARBA00023125"/>
    </source>
</evidence>
<keyword evidence="1" id="KW-0805">Transcription regulation</keyword>
<dbReference type="EMBL" id="CP121196">
    <property type="protein sequence ID" value="XBH19974.1"/>
    <property type="molecule type" value="Genomic_DNA"/>
</dbReference>
<keyword evidence="2" id="KW-0238">DNA-binding</keyword>
<feature type="domain" description="HTH gntR-type" evidence="4">
    <location>
        <begin position="11"/>
        <end position="79"/>
    </location>
</feature>
<evidence type="ECO:0000256" key="1">
    <source>
        <dbReference type="ARBA" id="ARBA00023015"/>
    </source>
</evidence>
<reference evidence="5" key="1">
    <citation type="submission" date="2023-03" db="EMBL/GenBank/DDBJ databases">
        <title>Edaphobacter sp.</title>
        <authorList>
            <person name="Huber K.J."/>
            <person name="Papendorf J."/>
            <person name="Pilke C."/>
            <person name="Bunk B."/>
            <person name="Sproeer C."/>
            <person name="Pester M."/>
        </authorList>
    </citation>
    <scope>NUCLEOTIDE SEQUENCE</scope>
    <source>
        <strain evidence="5">DSM 110680</strain>
    </source>
</reference>